<evidence type="ECO:0000313" key="3">
    <source>
        <dbReference type="Proteomes" id="UP001652461"/>
    </source>
</evidence>
<name>A0ABT2RYW1_9FIRM</name>
<keyword evidence="3" id="KW-1185">Reference proteome</keyword>
<dbReference type="PANTHER" id="PTHR33744:SF15">
    <property type="entry name" value="CARBOHYDRATE DIACID REGULATOR"/>
    <property type="match status" value="1"/>
</dbReference>
<feature type="domain" description="PucR C-terminal helix-turn-helix" evidence="1">
    <location>
        <begin position="437"/>
        <end position="492"/>
    </location>
</feature>
<accession>A0ABT2RYW1</accession>
<dbReference type="PANTHER" id="PTHR33744">
    <property type="entry name" value="CARBOHYDRATE DIACID REGULATOR"/>
    <property type="match status" value="1"/>
</dbReference>
<dbReference type="InterPro" id="IPR051448">
    <property type="entry name" value="CdaR-like_regulators"/>
</dbReference>
<comment type="caution">
    <text evidence="2">The sequence shown here is derived from an EMBL/GenBank/DDBJ whole genome shotgun (WGS) entry which is preliminary data.</text>
</comment>
<evidence type="ECO:0000259" key="1">
    <source>
        <dbReference type="Pfam" id="PF13556"/>
    </source>
</evidence>
<sequence length="502" mass="58046">MLLNLDILAAYLPESWPTKKYGKIQKSMCLSRPLLYEPELTPTDGALYLVETENLPDFPPSASCNFLCIGRRVPKAWISSGLSLLQISEAPGLYQVYNYIQQIFDHFDSWEQQLRDELEKDADFDLQKIFLLFSDFFHRALSVVDSNLQPLFASQYDSQKGAYLIPASGPMSIEYNERIKEVCSLERVIREPYQTAVESPGRAYCKNLYLSEQFCGCISIAESPHPFQPWELSIYAHFFRYFEKAYFKYLRAYGHRENAALSALRKALNGHTPSKDDLKLLHLDPGDVWLCFELCECQNERTLPVDYMYATLNASFPQMVYAVLHQEKIVGILRTREQTPYFQPLLKSFGDTVSRMGYCAGLSNPFTQLTQLQDYLRQAVYALEQIHATTERLILFRDHALSCMLDSCLNDFPLDSLLSTGIRQLLEHDRRKSSEYFQTLDLFLQNEASITRTAEALFIHRSSLLKRLDKIYRILGSTLTQPDERLYLRICIQLLKKQSSRS</sequence>
<dbReference type="Proteomes" id="UP001652461">
    <property type="component" value="Unassembled WGS sequence"/>
</dbReference>
<dbReference type="Gene3D" id="1.10.10.2840">
    <property type="entry name" value="PucR C-terminal helix-turn-helix domain"/>
    <property type="match status" value="1"/>
</dbReference>
<dbReference type="Pfam" id="PF13556">
    <property type="entry name" value="HTH_30"/>
    <property type="match status" value="1"/>
</dbReference>
<proteinExistence type="predicted"/>
<dbReference type="EMBL" id="JAOQKC010000014">
    <property type="protein sequence ID" value="MCU6697402.1"/>
    <property type="molecule type" value="Genomic_DNA"/>
</dbReference>
<reference evidence="2 3" key="1">
    <citation type="journal article" date="2021" name="ISME Commun">
        <title>Automated analysis of genomic sequences facilitates high-throughput and comprehensive description of bacteria.</title>
        <authorList>
            <person name="Hitch T.C.A."/>
        </authorList>
    </citation>
    <scope>NUCLEOTIDE SEQUENCE [LARGE SCALE GENOMIC DNA]</scope>
    <source>
        <strain evidence="2 3">Sanger_04</strain>
    </source>
</reference>
<organism evidence="2 3">
    <name type="scientific">Laedolimicola ammoniilytica</name>
    <dbReference type="NCBI Taxonomy" id="2981771"/>
    <lineage>
        <taxon>Bacteria</taxon>
        <taxon>Bacillati</taxon>
        <taxon>Bacillota</taxon>
        <taxon>Clostridia</taxon>
        <taxon>Lachnospirales</taxon>
        <taxon>Lachnospiraceae</taxon>
        <taxon>Laedolimicola</taxon>
    </lineage>
</organism>
<dbReference type="RefSeq" id="WP_158363834.1">
    <property type="nucleotide sequence ID" value="NZ_JAOQKC010000014.1"/>
</dbReference>
<dbReference type="InterPro" id="IPR042070">
    <property type="entry name" value="PucR_C-HTH_sf"/>
</dbReference>
<evidence type="ECO:0000313" key="2">
    <source>
        <dbReference type="EMBL" id="MCU6697402.1"/>
    </source>
</evidence>
<gene>
    <name evidence="2" type="ORF">OCV63_10930</name>
</gene>
<dbReference type="InterPro" id="IPR025736">
    <property type="entry name" value="PucR_C-HTH_dom"/>
</dbReference>
<protein>
    <submittedName>
        <fullName evidence="2">Helix-turn-helix domain-containing protein</fullName>
    </submittedName>
</protein>